<gene>
    <name evidence="6" type="ORF">SAMN04488503_0773</name>
</gene>
<dbReference type="InterPro" id="IPR001279">
    <property type="entry name" value="Metallo-B-lactamas"/>
</dbReference>
<evidence type="ECO:0000256" key="1">
    <source>
        <dbReference type="ARBA" id="ARBA00001947"/>
    </source>
</evidence>
<reference evidence="6 7" key="1">
    <citation type="submission" date="2017-06" db="EMBL/GenBank/DDBJ databases">
        <authorList>
            <person name="Kim H.J."/>
            <person name="Triplett B.A."/>
        </authorList>
    </citation>
    <scope>NUCLEOTIDE SEQUENCE [LARGE SCALE GENOMIC DNA]</scope>
    <source>
        <strain evidence="6 7">DSM 13116</strain>
    </source>
</reference>
<evidence type="ECO:0000313" key="7">
    <source>
        <dbReference type="Proteomes" id="UP000198324"/>
    </source>
</evidence>
<keyword evidence="4" id="KW-0862">Zinc</keyword>
<dbReference type="PANTHER" id="PTHR46233:SF3">
    <property type="entry name" value="HYDROXYACYLGLUTATHIONE HYDROLASE GLOC"/>
    <property type="match status" value="1"/>
</dbReference>
<protein>
    <submittedName>
        <fullName evidence="6">Glyoxylase, beta-lactamase superfamily II</fullName>
    </submittedName>
</protein>
<evidence type="ECO:0000256" key="2">
    <source>
        <dbReference type="ARBA" id="ARBA00022723"/>
    </source>
</evidence>
<evidence type="ECO:0000313" key="6">
    <source>
        <dbReference type="EMBL" id="SNR67316.1"/>
    </source>
</evidence>
<dbReference type="PANTHER" id="PTHR46233">
    <property type="entry name" value="HYDROXYACYLGLUTATHIONE HYDROLASE GLOC"/>
    <property type="match status" value="1"/>
</dbReference>
<sequence length="208" mass="22340">MRITSFPLGPLETNCHILDHQGRALVVDPGGDPAEALVFLRSEGLSVEHILVTHLHFDHIYGCASLAEATGAPVLAPAADAYLMDTELGQGGVFGFPVVTPFASQPVPLGQSRYIGLECRCLATPGHTPGSVTYYFPQAKAAFVGDLIFYRSVGRTDFPGGSAEALKRSVLEQIFTLPDDTALYPGHGLDTTVAAERTHNPFFLHDMF</sequence>
<keyword evidence="3" id="KW-0378">Hydrolase</keyword>
<dbReference type="InterPro" id="IPR051453">
    <property type="entry name" value="MBL_Glyoxalase_II"/>
</dbReference>
<keyword evidence="2" id="KW-0479">Metal-binding</keyword>
<dbReference type="SUPFAM" id="SSF56281">
    <property type="entry name" value="Metallo-hydrolase/oxidoreductase"/>
    <property type="match status" value="1"/>
</dbReference>
<dbReference type="InterPro" id="IPR036866">
    <property type="entry name" value="RibonucZ/Hydroxyglut_hydro"/>
</dbReference>
<dbReference type="OrthoDB" id="9802991at2"/>
<dbReference type="AlphaFoldDB" id="A0A238Y7R1"/>
<dbReference type="GO" id="GO:0046872">
    <property type="term" value="F:metal ion binding"/>
    <property type="evidence" value="ECO:0007669"/>
    <property type="project" value="UniProtKB-KW"/>
</dbReference>
<keyword evidence="7" id="KW-1185">Reference proteome</keyword>
<dbReference type="GO" id="GO:0016787">
    <property type="term" value="F:hydrolase activity"/>
    <property type="evidence" value="ECO:0007669"/>
    <property type="project" value="UniProtKB-KW"/>
</dbReference>
<dbReference type="EMBL" id="FZOC01000001">
    <property type="protein sequence ID" value="SNR67316.1"/>
    <property type="molecule type" value="Genomic_DNA"/>
</dbReference>
<evidence type="ECO:0000256" key="3">
    <source>
        <dbReference type="ARBA" id="ARBA00022801"/>
    </source>
</evidence>
<dbReference type="Pfam" id="PF00753">
    <property type="entry name" value="Lactamase_B"/>
    <property type="match status" value="1"/>
</dbReference>
<accession>A0A238Y7R1</accession>
<dbReference type="Proteomes" id="UP000198324">
    <property type="component" value="Unassembled WGS sequence"/>
</dbReference>
<proteinExistence type="predicted"/>
<comment type="cofactor">
    <cofactor evidence="1">
        <name>Zn(2+)</name>
        <dbReference type="ChEBI" id="CHEBI:29105"/>
    </cofactor>
</comment>
<name>A0A238Y7R1_9BACT</name>
<dbReference type="RefSeq" id="WP_089271867.1">
    <property type="nucleotide sequence ID" value="NZ_FZOC01000001.1"/>
</dbReference>
<evidence type="ECO:0000259" key="5">
    <source>
        <dbReference type="SMART" id="SM00849"/>
    </source>
</evidence>
<evidence type="ECO:0000256" key="4">
    <source>
        <dbReference type="ARBA" id="ARBA00022833"/>
    </source>
</evidence>
<dbReference type="SMART" id="SM00849">
    <property type="entry name" value="Lactamase_B"/>
    <property type="match status" value="1"/>
</dbReference>
<dbReference type="CDD" id="cd06262">
    <property type="entry name" value="metallo-hydrolase-like_MBL-fold"/>
    <property type="match status" value="1"/>
</dbReference>
<dbReference type="Gene3D" id="3.60.15.10">
    <property type="entry name" value="Ribonuclease Z/Hydroxyacylglutathione hydrolase-like"/>
    <property type="match status" value="1"/>
</dbReference>
<organism evidence="6 7">
    <name type="scientific">Humidesulfovibrio mexicanus</name>
    <dbReference type="NCBI Taxonomy" id="147047"/>
    <lineage>
        <taxon>Bacteria</taxon>
        <taxon>Pseudomonadati</taxon>
        <taxon>Thermodesulfobacteriota</taxon>
        <taxon>Desulfovibrionia</taxon>
        <taxon>Desulfovibrionales</taxon>
        <taxon>Desulfovibrionaceae</taxon>
        <taxon>Humidesulfovibrio</taxon>
    </lineage>
</organism>
<feature type="domain" description="Metallo-beta-lactamase" evidence="5">
    <location>
        <begin position="12"/>
        <end position="187"/>
    </location>
</feature>